<evidence type="ECO:0000256" key="2">
    <source>
        <dbReference type="SAM" id="SignalP"/>
    </source>
</evidence>
<dbReference type="AlphaFoldDB" id="A0AAD6NCT8"/>
<protein>
    <submittedName>
        <fullName evidence="3">Uncharacterized protein</fullName>
    </submittedName>
</protein>
<dbReference type="InterPro" id="IPR039367">
    <property type="entry name" value="Och1-like"/>
</dbReference>
<name>A0AAD6NCT8_PENCN</name>
<gene>
    <name evidence="3" type="ORF">N7460_001516</name>
</gene>
<dbReference type="PANTHER" id="PTHR31834">
    <property type="entry name" value="INITIATION-SPECIFIC ALPHA-1,6-MANNOSYLTRANSFERASE"/>
    <property type="match status" value="1"/>
</dbReference>
<keyword evidence="4" id="KW-1185">Reference proteome</keyword>
<evidence type="ECO:0000256" key="1">
    <source>
        <dbReference type="SAM" id="MobiDB-lite"/>
    </source>
</evidence>
<dbReference type="GO" id="GO:0000009">
    <property type="term" value="F:alpha-1,6-mannosyltransferase activity"/>
    <property type="evidence" value="ECO:0007669"/>
    <property type="project" value="InterPro"/>
</dbReference>
<feature type="compositionally biased region" description="Low complexity" evidence="1">
    <location>
        <begin position="53"/>
        <end position="66"/>
    </location>
</feature>
<proteinExistence type="predicted"/>
<dbReference type="PANTHER" id="PTHR31834:SF8">
    <property type="entry name" value="TRANSFERASE, PUTATIVE (AFU_ORTHOLOGUE AFUA_6G14040)-RELATED"/>
    <property type="match status" value="1"/>
</dbReference>
<feature type="region of interest" description="Disordered" evidence="1">
    <location>
        <begin position="303"/>
        <end position="326"/>
    </location>
</feature>
<evidence type="ECO:0000313" key="3">
    <source>
        <dbReference type="EMBL" id="KAJ6050982.1"/>
    </source>
</evidence>
<dbReference type="GO" id="GO:0000136">
    <property type="term" value="C:mannan polymerase complex"/>
    <property type="evidence" value="ECO:0007669"/>
    <property type="project" value="TreeGrafter"/>
</dbReference>
<evidence type="ECO:0000313" key="4">
    <source>
        <dbReference type="Proteomes" id="UP001219568"/>
    </source>
</evidence>
<feature type="region of interest" description="Disordered" evidence="1">
    <location>
        <begin position="46"/>
        <end position="84"/>
    </location>
</feature>
<dbReference type="GO" id="GO:0006487">
    <property type="term" value="P:protein N-linked glycosylation"/>
    <property type="evidence" value="ECO:0007669"/>
    <property type="project" value="TreeGrafter"/>
</dbReference>
<feature type="chain" id="PRO_5042265433" evidence="2">
    <location>
        <begin position="26"/>
        <end position="326"/>
    </location>
</feature>
<organism evidence="3 4">
    <name type="scientific">Penicillium canescens</name>
    <dbReference type="NCBI Taxonomy" id="5083"/>
    <lineage>
        <taxon>Eukaryota</taxon>
        <taxon>Fungi</taxon>
        <taxon>Dikarya</taxon>
        <taxon>Ascomycota</taxon>
        <taxon>Pezizomycotina</taxon>
        <taxon>Eurotiomycetes</taxon>
        <taxon>Eurotiomycetidae</taxon>
        <taxon>Eurotiales</taxon>
        <taxon>Aspergillaceae</taxon>
        <taxon>Penicillium</taxon>
    </lineage>
</organism>
<dbReference type="EMBL" id="JAQJZL010000002">
    <property type="protein sequence ID" value="KAJ6050982.1"/>
    <property type="molecule type" value="Genomic_DNA"/>
</dbReference>
<keyword evidence="2" id="KW-0732">Signal</keyword>
<dbReference type="Proteomes" id="UP001219568">
    <property type="component" value="Unassembled WGS sequence"/>
</dbReference>
<reference evidence="3" key="1">
    <citation type="journal article" date="2023" name="IMA Fungus">
        <title>Comparative genomic study of the Penicillium genus elucidates a diverse pangenome and 15 lateral gene transfer events.</title>
        <authorList>
            <person name="Petersen C."/>
            <person name="Sorensen T."/>
            <person name="Nielsen M.R."/>
            <person name="Sondergaard T.E."/>
            <person name="Sorensen J.L."/>
            <person name="Fitzpatrick D.A."/>
            <person name="Frisvad J.C."/>
            <person name="Nielsen K.L."/>
        </authorList>
    </citation>
    <scope>NUCLEOTIDE SEQUENCE</scope>
    <source>
        <strain evidence="3">IBT 15450</strain>
    </source>
</reference>
<feature type="signal peptide" evidence="2">
    <location>
        <begin position="1"/>
        <end position="25"/>
    </location>
</feature>
<reference evidence="3" key="2">
    <citation type="submission" date="2023-01" db="EMBL/GenBank/DDBJ databases">
        <authorList>
            <person name="Petersen C."/>
        </authorList>
    </citation>
    <scope>NUCLEOTIDE SEQUENCE</scope>
    <source>
        <strain evidence="3">IBT 15450</strain>
    </source>
</reference>
<sequence>MARWTYYLLTLLLSSLASLLWLSSSLKTSTPVLTLTYGACECQRSDRSVTPTSSKDAASASVSSQSPTITLGLPAPESASPSSHSPYIPVKPYDQLLHSPFPSKLWQKAGPNGIDEARQKDIESWQIRSPALHHEVLTGASADQYRPHVTCHQPIGTWIPEKYRNKTNLVVGLEFDGLQFHSWTVMEKPKSRHIAAVIRYIAKALKDSAGEYHKTIAGLTMQTISDFVDVTGPQAMTLAILESLSVEMRQPVGRPNISNLHEPVLPHDVLVLPNAAFAAQQGGWSKDRGPYMVEHHYAGSWKNDKGGETTAKPTEVRASTFPEDIL</sequence>
<accession>A0AAD6NCT8</accession>
<comment type="caution">
    <text evidence="3">The sequence shown here is derived from an EMBL/GenBank/DDBJ whole genome shotgun (WGS) entry which is preliminary data.</text>
</comment>
<feature type="compositionally biased region" description="Low complexity" evidence="1">
    <location>
        <begin position="74"/>
        <end position="84"/>
    </location>
</feature>